<evidence type="ECO:0000313" key="15">
    <source>
        <dbReference type="Proteomes" id="UP001248822"/>
    </source>
</evidence>
<dbReference type="PANTHER" id="PTHR38831:SF1">
    <property type="entry name" value="TYPE II SECRETION SYSTEM PROTEIN K-RELATED"/>
    <property type="match status" value="1"/>
</dbReference>
<dbReference type="InterPro" id="IPR038072">
    <property type="entry name" value="GspK_central_sf"/>
</dbReference>
<comment type="similarity">
    <text evidence="2 10">Belongs to the GSP K family.</text>
</comment>
<dbReference type="GO" id="GO:0009306">
    <property type="term" value="P:protein secretion"/>
    <property type="evidence" value="ECO:0007669"/>
    <property type="project" value="InterPro"/>
</dbReference>
<reference evidence="14" key="1">
    <citation type="submission" date="2022-12" db="EMBL/GenBank/DDBJ databases">
        <title>NDM-1 containing novel ST 2018 Pseudenterobacter timonensis.</title>
        <authorList>
            <person name="Halder G."/>
            <person name="Mandal S."/>
            <person name="Dutta S."/>
        </authorList>
    </citation>
    <scope>NUCLEOTIDE SEQUENCE</scope>
    <source>
        <strain evidence="14">CNCI147</strain>
    </source>
</reference>
<sequence length="336" mass="36932">MSATRGQRGVALLVVLILLVMMAALAAKISQQFCRNLQKTHYQVSQQQLRWAIARQQQTAQALLTTYATGESAALSPEGEWAQPLETKGDDFTVVSQLEDAQDCFNVNSLLAPEKAPVVSEPGARPEKPLREQILEQLLVDGGLTTVAAEEVYQQLLDELDSDSTTATGEQESDRLAGMSPPRHPANQMMRLPNEIARLPAFPRAAWPAVSKFLCALPDVSGKVNVNTLKPEQAALLSALLKNALSEEEAKRLLASRPEAGWESVEAFSKALETAFPQSAAILPQAQEYLAVNSRYFRFSSTGNTDDLTLRVVSELQVDPEAGKVITWQRRYRMVE</sequence>
<name>A0AAE4DMN1_9ENTR</name>
<evidence type="ECO:0000256" key="8">
    <source>
        <dbReference type="ARBA" id="ARBA00022989"/>
    </source>
</evidence>
<evidence type="ECO:0000256" key="5">
    <source>
        <dbReference type="ARBA" id="ARBA00022519"/>
    </source>
</evidence>
<accession>A0AAE4DMN1</accession>
<dbReference type="Pfam" id="PF03934">
    <property type="entry name" value="T2SSK"/>
    <property type="match status" value="1"/>
</dbReference>
<evidence type="ECO:0000259" key="12">
    <source>
        <dbReference type="Pfam" id="PF03934"/>
    </source>
</evidence>
<comment type="caution">
    <text evidence="14">The sequence shown here is derived from an EMBL/GenBank/DDBJ whole genome shotgun (WGS) entry which is preliminary data.</text>
</comment>
<keyword evidence="7" id="KW-0653">Protein transport</keyword>
<evidence type="ECO:0000256" key="11">
    <source>
        <dbReference type="SAM" id="MobiDB-lite"/>
    </source>
</evidence>
<evidence type="ECO:0000256" key="1">
    <source>
        <dbReference type="ARBA" id="ARBA00004533"/>
    </source>
</evidence>
<evidence type="ECO:0000259" key="13">
    <source>
        <dbReference type="Pfam" id="PF21687"/>
    </source>
</evidence>
<evidence type="ECO:0000256" key="4">
    <source>
        <dbReference type="ARBA" id="ARBA00022475"/>
    </source>
</evidence>
<feature type="domain" description="T2SS protein K second SAM-like" evidence="12">
    <location>
        <begin position="224"/>
        <end position="274"/>
    </location>
</feature>
<organism evidence="14 15">
    <name type="scientific">Pseudenterobacter timonensis</name>
    <dbReference type="NCBI Taxonomy" id="1755099"/>
    <lineage>
        <taxon>Bacteria</taxon>
        <taxon>Pseudomonadati</taxon>
        <taxon>Pseudomonadota</taxon>
        <taxon>Gammaproteobacteria</taxon>
        <taxon>Enterobacterales</taxon>
        <taxon>Enterobacteriaceae</taxon>
        <taxon>Pseudenterobacter</taxon>
    </lineage>
</organism>
<keyword evidence="6" id="KW-0812">Transmembrane</keyword>
<evidence type="ECO:0000256" key="10">
    <source>
        <dbReference type="PIRNR" id="PIRNR002786"/>
    </source>
</evidence>
<evidence type="ECO:0000256" key="6">
    <source>
        <dbReference type="ARBA" id="ARBA00022692"/>
    </source>
</evidence>
<keyword evidence="8" id="KW-1133">Transmembrane helix</keyword>
<evidence type="ECO:0000256" key="9">
    <source>
        <dbReference type="ARBA" id="ARBA00023136"/>
    </source>
</evidence>
<evidence type="ECO:0000256" key="3">
    <source>
        <dbReference type="ARBA" id="ARBA00022448"/>
    </source>
</evidence>
<dbReference type="InterPro" id="IPR049031">
    <property type="entry name" value="T2SSK_SAM-like_1st"/>
</dbReference>
<keyword evidence="9 10" id="KW-0472">Membrane</keyword>
<keyword evidence="4 10" id="KW-1003">Cell membrane</keyword>
<dbReference type="Gene3D" id="1.10.40.60">
    <property type="entry name" value="EpsJ-like"/>
    <property type="match status" value="2"/>
</dbReference>
<dbReference type="Pfam" id="PF21687">
    <property type="entry name" value="T2SSK_1st"/>
    <property type="match status" value="1"/>
</dbReference>
<keyword evidence="5 10" id="KW-0997">Cell inner membrane</keyword>
<evidence type="ECO:0000256" key="2">
    <source>
        <dbReference type="ARBA" id="ARBA00007246"/>
    </source>
</evidence>
<dbReference type="Gene3D" id="3.30.1300.30">
    <property type="entry name" value="GSPII I/J protein-like"/>
    <property type="match status" value="1"/>
</dbReference>
<dbReference type="RefSeq" id="WP_310826053.1">
    <property type="nucleotide sequence ID" value="NZ_JAQGEC010000007.1"/>
</dbReference>
<proteinExistence type="inferred from homology"/>
<dbReference type="EMBL" id="JAQGEC010000007">
    <property type="protein sequence ID" value="MDR9890615.1"/>
    <property type="molecule type" value="Genomic_DNA"/>
</dbReference>
<keyword evidence="3 10" id="KW-0813">Transport</keyword>
<dbReference type="NCBIfam" id="NF037980">
    <property type="entry name" value="T2SS_GspK"/>
    <property type="match status" value="1"/>
</dbReference>
<feature type="region of interest" description="Disordered" evidence="11">
    <location>
        <begin position="159"/>
        <end position="181"/>
    </location>
</feature>
<evidence type="ECO:0000313" key="14">
    <source>
        <dbReference type="EMBL" id="MDR9890615.1"/>
    </source>
</evidence>
<comment type="subcellular location">
    <subcellularLocation>
        <location evidence="1 10">Cell inner membrane</location>
    </subcellularLocation>
</comment>
<dbReference type="GO" id="GO:0005886">
    <property type="term" value="C:plasma membrane"/>
    <property type="evidence" value="ECO:0007669"/>
    <property type="project" value="UniProtKB-SubCell"/>
</dbReference>
<dbReference type="AlphaFoldDB" id="A0AAE4DMN1"/>
<dbReference type="PANTHER" id="PTHR38831">
    <property type="entry name" value="TYPE II SECRETION SYSTEM PROTEIN K"/>
    <property type="match status" value="1"/>
</dbReference>
<dbReference type="Proteomes" id="UP001248822">
    <property type="component" value="Unassembled WGS sequence"/>
</dbReference>
<dbReference type="PIRSF" id="PIRSF002786">
    <property type="entry name" value="XcpX"/>
    <property type="match status" value="1"/>
</dbReference>
<dbReference type="SUPFAM" id="SSF158544">
    <property type="entry name" value="GspK insert domain-like"/>
    <property type="match status" value="2"/>
</dbReference>
<dbReference type="InterPro" id="IPR049179">
    <property type="entry name" value="T2SSK_SAM-like_2nd"/>
</dbReference>
<evidence type="ECO:0000256" key="7">
    <source>
        <dbReference type="ARBA" id="ARBA00022927"/>
    </source>
</evidence>
<dbReference type="InterPro" id="IPR005628">
    <property type="entry name" value="GspK"/>
</dbReference>
<protein>
    <recommendedName>
        <fullName evidence="10">Type II secretion system protein K</fullName>
    </recommendedName>
</protein>
<feature type="domain" description="T2SS protein K first SAM-like" evidence="13">
    <location>
        <begin position="104"/>
        <end position="219"/>
    </location>
</feature>
<gene>
    <name evidence="14" type="primary">gspK</name>
    <name evidence="14" type="ORF">O7047_10260</name>
</gene>